<evidence type="ECO:0000259" key="2">
    <source>
        <dbReference type="Pfam" id="PF17948"/>
    </source>
</evidence>
<feature type="compositionally biased region" description="Basic and acidic residues" evidence="1">
    <location>
        <begin position="1"/>
        <end position="15"/>
    </location>
</feature>
<evidence type="ECO:0000313" key="4">
    <source>
        <dbReference type="Proteomes" id="UP000188855"/>
    </source>
</evidence>
<feature type="compositionally biased region" description="Polar residues" evidence="1">
    <location>
        <begin position="25"/>
        <end position="35"/>
    </location>
</feature>
<proteinExistence type="predicted"/>
<feature type="non-terminal residue" evidence="3">
    <location>
        <position position="1"/>
    </location>
</feature>
<feature type="non-terminal residue" evidence="3">
    <location>
        <position position="129"/>
    </location>
</feature>
<sequence>ANTKATNKDTDKELNPTHNARVRESTPTSEPNGTPLQVAEPEFPDGLSEPIGKFPMTDGWHPSPDFRRRAALWGVALPEPEFTPAELAAFRDYWAAEGKVFTQIQWEQKFARHVNHVRAQTKPVSKGGN</sequence>
<dbReference type="Pfam" id="PF17948">
    <property type="entry name" value="DnaT"/>
    <property type="match status" value="1"/>
</dbReference>
<dbReference type="InterPro" id="IPR040480">
    <property type="entry name" value="DnaT_DNA_bind"/>
</dbReference>
<organism evidence="3 4">
    <name type="scientific">Escherichia coli</name>
    <dbReference type="NCBI Taxonomy" id="562"/>
    <lineage>
        <taxon>Bacteria</taxon>
        <taxon>Pseudomonadati</taxon>
        <taxon>Pseudomonadota</taxon>
        <taxon>Gammaproteobacteria</taxon>
        <taxon>Enterobacterales</taxon>
        <taxon>Enterobacteriaceae</taxon>
        <taxon>Escherichia</taxon>
    </lineage>
</organism>
<gene>
    <name evidence="3" type="ORF">BMT91_27300</name>
</gene>
<dbReference type="AlphaFoldDB" id="A0AAX0K5Z8"/>
<dbReference type="RefSeq" id="WP_251990872.1">
    <property type="nucleotide sequence ID" value="NZ_MPAF01000271.1"/>
</dbReference>
<name>A0AAX0K5Z8_ECOLX</name>
<protein>
    <recommendedName>
        <fullName evidence="2">DnaT DNA-binding domain-containing protein</fullName>
    </recommendedName>
</protein>
<reference evidence="3 4" key="1">
    <citation type="submission" date="2016-10" db="EMBL/GenBank/DDBJ databases">
        <title>Whole genome sequences of antibiotic resistant commensal Escherichia coli from healthy Australian adults.</title>
        <authorList>
            <person name="Moran R.A."/>
            <person name="Anantham S."/>
            <person name="Nigro S.J."/>
            <person name="Holt K.E."/>
            <person name="Hall R.M."/>
        </authorList>
    </citation>
    <scope>NUCLEOTIDE SEQUENCE [LARGE SCALE GENOMIC DNA]</scope>
    <source>
        <strain evidence="3 4">2.3-R4</strain>
    </source>
</reference>
<dbReference type="Gene3D" id="1.10.8.1180">
    <property type="match status" value="1"/>
</dbReference>
<evidence type="ECO:0000256" key="1">
    <source>
        <dbReference type="SAM" id="MobiDB-lite"/>
    </source>
</evidence>
<comment type="caution">
    <text evidence="3">The sequence shown here is derived from an EMBL/GenBank/DDBJ whole genome shotgun (WGS) entry which is preliminary data.</text>
</comment>
<feature type="domain" description="DnaT DNA-binding" evidence="2">
    <location>
        <begin position="54"/>
        <end position="121"/>
    </location>
</feature>
<evidence type="ECO:0000313" key="3">
    <source>
        <dbReference type="EMBL" id="OOK18725.1"/>
    </source>
</evidence>
<accession>A0AAX0K5Z8</accession>
<dbReference type="EMBL" id="MPAF01000271">
    <property type="protein sequence ID" value="OOK18725.1"/>
    <property type="molecule type" value="Genomic_DNA"/>
</dbReference>
<feature type="region of interest" description="Disordered" evidence="1">
    <location>
        <begin position="1"/>
        <end position="60"/>
    </location>
</feature>
<dbReference type="Proteomes" id="UP000188855">
    <property type="component" value="Unassembled WGS sequence"/>
</dbReference>